<dbReference type="InParanoid" id="A0A084QWG0"/>
<dbReference type="EMBL" id="KL659939">
    <property type="protein sequence ID" value="KFA68295.1"/>
    <property type="molecule type" value="Genomic_DNA"/>
</dbReference>
<evidence type="ECO:0000313" key="1">
    <source>
        <dbReference type="EMBL" id="KFA68295.1"/>
    </source>
</evidence>
<dbReference type="STRING" id="1283841.A0A084QWG0"/>
<dbReference type="OrthoDB" id="5422579at2759"/>
<gene>
    <name evidence="1" type="ORF">S40285_07218</name>
</gene>
<dbReference type="HOGENOM" id="CLU_021598_2_0_1"/>
<proteinExistence type="predicted"/>
<protein>
    <recommendedName>
        <fullName evidence="3">F-box domain-containing protein</fullName>
    </recommendedName>
</protein>
<sequence>MANESIYQPEGTYSRLPVELVDGICAYLDNCHIKQLRLSCTFFARSTRLRFRRAFLSPNPRNIDVFRAIARHPVFHGDVAEIVLDDALLPAAGCIVNVNQVELCLRAGPNAQGCDADHPPSWFHMLCHDNITELLDLNAVPRAERWRALQMPWREAWQLYQGLVEAQAAVLETRAYQRALKYGLARFTALRKVTITGATYGRAFNPLYETPLLRSLPPLFNYPTPRGWIADDIAWPVCPAWKDEGGGWIGFRTAMRALAKNRDCGRVVEVAVDAHGLDTGLNVNVFKDDWRTLRDFRTVLARPGFKSLQLDLMMFGEEHASPPFQWLKGESGTGSGRLGNALAAAADGLGLESLSLNGNMRPTTEWVWQRETRCAPVQSIFPPSSLSRLRHFGFSGFWVSQDMLIQDLLRRLPQTIETVELSCLDFKQGSYLGLLHDIYRLLGWEQRAKRPRLRIRLPINELVCGELLSIDKEVDEYLYGDGDNPFGQALGDRPVGETMRKLGMGTVLHNFGSFIPMKAPDEV</sequence>
<keyword evidence="2" id="KW-1185">Reference proteome</keyword>
<organism evidence="1 2">
    <name type="scientific">Stachybotrys chlorohalonatus (strain IBT 40285)</name>
    <dbReference type="NCBI Taxonomy" id="1283841"/>
    <lineage>
        <taxon>Eukaryota</taxon>
        <taxon>Fungi</taxon>
        <taxon>Dikarya</taxon>
        <taxon>Ascomycota</taxon>
        <taxon>Pezizomycotina</taxon>
        <taxon>Sordariomycetes</taxon>
        <taxon>Hypocreomycetidae</taxon>
        <taxon>Hypocreales</taxon>
        <taxon>Stachybotryaceae</taxon>
        <taxon>Stachybotrys</taxon>
    </lineage>
</organism>
<accession>A0A084QWG0</accession>
<evidence type="ECO:0008006" key="3">
    <source>
        <dbReference type="Google" id="ProtNLM"/>
    </source>
</evidence>
<dbReference type="Proteomes" id="UP000028524">
    <property type="component" value="Unassembled WGS sequence"/>
</dbReference>
<evidence type="ECO:0000313" key="2">
    <source>
        <dbReference type="Proteomes" id="UP000028524"/>
    </source>
</evidence>
<dbReference type="AlphaFoldDB" id="A0A084QWG0"/>
<reference evidence="1 2" key="1">
    <citation type="journal article" date="2014" name="BMC Genomics">
        <title>Comparative genome sequencing reveals chemotype-specific gene clusters in the toxigenic black mold Stachybotrys.</title>
        <authorList>
            <person name="Semeiks J."/>
            <person name="Borek D."/>
            <person name="Otwinowski Z."/>
            <person name="Grishin N.V."/>
        </authorList>
    </citation>
    <scope>NUCLEOTIDE SEQUENCE [LARGE SCALE GENOMIC DNA]</scope>
    <source>
        <strain evidence="1 2">IBT 40285</strain>
    </source>
</reference>
<name>A0A084QWG0_STAC4</name>